<dbReference type="InterPro" id="IPR013783">
    <property type="entry name" value="Ig-like_fold"/>
</dbReference>
<dbReference type="PANTHER" id="PTHR41339:SF1">
    <property type="entry name" value="SECRETED PROTEIN"/>
    <property type="match status" value="1"/>
</dbReference>
<evidence type="ECO:0000256" key="1">
    <source>
        <dbReference type="SAM" id="SignalP"/>
    </source>
</evidence>
<dbReference type="InterPro" id="IPR014756">
    <property type="entry name" value="Ig_E-set"/>
</dbReference>
<dbReference type="CDD" id="cd00603">
    <property type="entry name" value="IPT_PCSR"/>
    <property type="match status" value="1"/>
</dbReference>
<dbReference type="Gene3D" id="2.60.40.10">
    <property type="entry name" value="Immunoglobulins"/>
    <property type="match status" value="1"/>
</dbReference>
<dbReference type="PANTHER" id="PTHR41339">
    <property type="entry name" value="LIPL48"/>
    <property type="match status" value="1"/>
</dbReference>
<protein>
    <submittedName>
        <fullName evidence="3">Cell shape-determining protein MreB</fullName>
    </submittedName>
</protein>
<dbReference type="AlphaFoldDB" id="A0A7L5DPQ3"/>
<feature type="signal peptide" evidence="1">
    <location>
        <begin position="1"/>
        <end position="26"/>
    </location>
</feature>
<dbReference type="EMBL" id="CP051677">
    <property type="protein sequence ID" value="QJD80464.1"/>
    <property type="molecule type" value="Genomic_DNA"/>
</dbReference>
<feature type="chain" id="PRO_5029624867" evidence="1">
    <location>
        <begin position="27"/>
        <end position="568"/>
    </location>
</feature>
<keyword evidence="1" id="KW-0732">Signal</keyword>
<dbReference type="Proteomes" id="UP000501128">
    <property type="component" value="Chromosome"/>
</dbReference>
<sequence>MNPNLHRLPALLLLFVSMAAFFVACKDPEPPTPTPGSTAVTITSIDPTSAPVGSTIAITGTNFNTNPGSNTITIGGVPATIVSASSTQLIVTVPASATTGAVSVSTGGQTAQSSSTLTITPQPVKPTATLQGTIFSNRTLSRDTVYLLRGLVYIPQTYTLTIPAGTVIRGAAADADPSGANMPGSLVIERGGFINARGTATQPIIFTSAKAAGQRNYGDWGGVVLIGRSPVNRPGTTANPRSIRGTVETYGEPAGSSGVMQYVRIEYSGAPMGGNTGVRLPGLSFYGVGAGTTVDHIQVSYGAGDAYAWFGGTVNAKNLMAYRTTDDDWTVDWGYTGNVQFGASLRDPNVFDASGSNGLEVENYETAATDVTPVVAINGQTQNVPVFANMSSFAFGTTPTASNARAGYQSGAYLRRNSAVAVYNSVFYGYPEGLRVESITGPSSLTSGIIDLRGLVLANTPLPVVGGGVVTTDQVAQYYITPGRNNQVIQSGSLSALLLNANNFTLTSPSFLPQSGSPLLSDAVSGNRLNSFFTSVTYRGAFGTDNWAANWTNYSPRRWTTIGRILGL</sequence>
<evidence type="ECO:0000313" key="4">
    <source>
        <dbReference type="Proteomes" id="UP000501128"/>
    </source>
</evidence>
<dbReference type="InterPro" id="IPR002909">
    <property type="entry name" value="IPT_dom"/>
</dbReference>
<dbReference type="SUPFAM" id="SSF81296">
    <property type="entry name" value="E set domains"/>
    <property type="match status" value="1"/>
</dbReference>
<accession>A0A7L5DPQ3</accession>
<evidence type="ECO:0000313" key="3">
    <source>
        <dbReference type="EMBL" id="QJD80464.1"/>
    </source>
</evidence>
<dbReference type="KEGG" id="srho:HH216_20065"/>
<dbReference type="SMART" id="SM00429">
    <property type="entry name" value="IPT"/>
    <property type="match status" value="1"/>
</dbReference>
<evidence type="ECO:0000259" key="2">
    <source>
        <dbReference type="SMART" id="SM00429"/>
    </source>
</evidence>
<keyword evidence="4" id="KW-1185">Reference proteome</keyword>
<reference evidence="3 4" key="1">
    <citation type="submission" date="2020-04" db="EMBL/GenBank/DDBJ databases">
        <title>Genome sequencing of novel species.</title>
        <authorList>
            <person name="Heo J."/>
            <person name="Kim S.-J."/>
            <person name="Kim J.-S."/>
            <person name="Hong S.-B."/>
            <person name="Kwon S.-W."/>
        </authorList>
    </citation>
    <scope>NUCLEOTIDE SEQUENCE [LARGE SCALE GENOMIC DNA]</scope>
    <source>
        <strain evidence="3 4">CJU-R4</strain>
    </source>
</reference>
<dbReference type="Pfam" id="PF01833">
    <property type="entry name" value="TIG"/>
    <property type="match status" value="1"/>
</dbReference>
<proteinExistence type="predicted"/>
<feature type="domain" description="IPT/TIG" evidence="2">
    <location>
        <begin position="39"/>
        <end position="120"/>
    </location>
</feature>
<dbReference type="PROSITE" id="PS51257">
    <property type="entry name" value="PROKAR_LIPOPROTEIN"/>
    <property type="match status" value="1"/>
</dbReference>
<name>A0A7L5DPQ3_9BACT</name>
<organism evidence="3 4">
    <name type="scientific">Spirosoma rhododendri</name>
    <dbReference type="NCBI Taxonomy" id="2728024"/>
    <lineage>
        <taxon>Bacteria</taxon>
        <taxon>Pseudomonadati</taxon>
        <taxon>Bacteroidota</taxon>
        <taxon>Cytophagia</taxon>
        <taxon>Cytophagales</taxon>
        <taxon>Cytophagaceae</taxon>
        <taxon>Spirosoma</taxon>
    </lineage>
</organism>
<gene>
    <name evidence="3" type="ORF">HH216_20065</name>
</gene>
<dbReference type="RefSeq" id="WP_169552423.1">
    <property type="nucleotide sequence ID" value="NZ_CP051677.1"/>
</dbReference>